<dbReference type="InterPro" id="IPR001466">
    <property type="entry name" value="Beta-lactam-related"/>
</dbReference>
<dbReference type="EC" id="3.4.16.4" evidence="3"/>
<comment type="caution">
    <text evidence="3">The sequence shown here is derived from an EMBL/GenBank/DDBJ whole genome shotgun (WGS) entry which is preliminary data.</text>
</comment>
<dbReference type="AlphaFoldDB" id="A0A8J7GB05"/>
<protein>
    <submittedName>
        <fullName evidence="3">D-alanyl-D-alanine carboxypeptidase</fullName>
        <ecNumber evidence="3">3.4.16.4</ecNumber>
    </submittedName>
</protein>
<dbReference type="InterPro" id="IPR012338">
    <property type="entry name" value="Beta-lactam/transpept-like"/>
</dbReference>
<dbReference type="EMBL" id="JADOUF010000001">
    <property type="protein sequence ID" value="MBG6137073.1"/>
    <property type="molecule type" value="Genomic_DNA"/>
</dbReference>
<keyword evidence="3" id="KW-0121">Carboxypeptidase</keyword>
<keyword evidence="4" id="KW-1185">Reference proteome</keyword>
<proteinExistence type="predicted"/>
<feature type="domain" description="Beta-lactamase-related" evidence="2">
    <location>
        <begin position="39"/>
        <end position="370"/>
    </location>
</feature>
<dbReference type="RefSeq" id="WP_197003979.1">
    <property type="nucleotide sequence ID" value="NZ_BONS01000022.1"/>
</dbReference>
<dbReference type="GO" id="GO:0009002">
    <property type="term" value="F:serine-type D-Ala-D-Ala carboxypeptidase activity"/>
    <property type="evidence" value="ECO:0007669"/>
    <property type="project" value="UniProtKB-EC"/>
</dbReference>
<evidence type="ECO:0000313" key="3">
    <source>
        <dbReference type="EMBL" id="MBG6137073.1"/>
    </source>
</evidence>
<evidence type="ECO:0000256" key="1">
    <source>
        <dbReference type="SAM" id="SignalP"/>
    </source>
</evidence>
<organism evidence="3 4">
    <name type="scientific">Longispora fulva</name>
    <dbReference type="NCBI Taxonomy" id="619741"/>
    <lineage>
        <taxon>Bacteria</taxon>
        <taxon>Bacillati</taxon>
        <taxon>Actinomycetota</taxon>
        <taxon>Actinomycetes</taxon>
        <taxon>Micromonosporales</taxon>
        <taxon>Micromonosporaceae</taxon>
        <taxon>Longispora</taxon>
    </lineage>
</organism>
<evidence type="ECO:0000313" key="4">
    <source>
        <dbReference type="Proteomes" id="UP000622552"/>
    </source>
</evidence>
<keyword evidence="1" id="KW-0732">Signal</keyword>
<dbReference type="PROSITE" id="PS51257">
    <property type="entry name" value="PROKAR_LIPOPROTEIN"/>
    <property type="match status" value="1"/>
</dbReference>
<reference evidence="3" key="1">
    <citation type="submission" date="2020-11" db="EMBL/GenBank/DDBJ databases">
        <title>Sequencing the genomes of 1000 actinobacteria strains.</title>
        <authorList>
            <person name="Klenk H.-P."/>
        </authorList>
    </citation>
    <scope>NUCLEOTIDE SEQUENCE</scope>
    <source>
        <strain evidence="3">DSM 45356</strain>
    </source>
</reference>
<sequence length="393" mass="41408">MRRLGATGATLLLALLAGACGSGEGTPPAPAYAADLTRTLGTLITDLRIPGAVVMITSKAKGNWTATFGNRALGGTDRVTVDDHFRVGSNTKTMTGTVILQLVQEGKLGLDDPVSKYRPGVPNGDAITITQLLDMRSGLYNYSEEDQFNVRLDSEPGHAWQPDELLAIAFAQPPYFPPGGGFHYSNTNTVLLGLIIEKLTGGTLQEAFRHRIFDPLGMRNTSLPALADADIPAPHPRGYMFGTNVSTLKEAALPAAEQAAAARGSLLPNDVTDANPSWTWAAGGAISTAGDLTRYVTAMIDGGLLDAKLQKTRLDSIQPVDPTNPNGAGYGMALARFGPLVGHDGQLPGFQSFMAHDPDREDTVIVLTSLYAAPNGTQPANALAMAIIKALYA</sequence>
<dbReference type="SUPFAM" id="SSF56601">
    <property type="entry name" value="beta-lactamase/transpeptidase-like"/>
    <property type="match status" value="1"/>
</dbReference>
<keyword evidence="3" id="KW-0645">Protease</keyword>
<evidence type="ECO:0000259" key="2">
    <source>
        <dbReference type="Pfam" id="PF00144"/>
    </source>
</evidence>
<dbReference type="Pfam" id="PF00144">
    <property type="entry name" value="Beta-lactamase"/>
    <property type="match status" value="1"/>
</dbReference>
<gene>
    <name evidence="3" type="ORF">IW245_003267</name>
</gene>
<dbReference type="PANTHER" id="PTHR46825:SF7">
    <property type="entry name" value="D-ALANYL-D-ALANINE CARBOXYPEPTIDASE"/>
    <property type="match status" value="1"/>
</dbReference>
<dbReference type="Gene3D" id="3.40.710.10">
    <property type="entry name" value="DD-peptidase/beta-lactamase superfamily"/>
    <property type="match status" value="1"/>
</dbReference>
<dbReference type="PANTHER" id="PTHR46825">
    <property type="entry name" value="D-ALANYL-D-ALANINE-CARBOXYPEPTIDASE/ENDOPEPTIDASE AMPH"/>
    <property type="match status" value="1"/>
</dbReference>
<name>A0A8J7GB05_9ACTN</name>
<dbReference type="InterPro" id="IPR050491">
    <property type="entry name" value="AmpC-like"/>
</dbReference>
<feature type="signal peptide" evidence="1">
    <location>
        <begin position="1"/>
        <end position="19"/>
    </location>
</feature>
<feature type="chain" id="PRO_5039652642" evidence="1">
    <location>
        <begin position="20"/>
        <end position="393"/>
    </location>
</feature>
<dbReference type="Proteomes" id="UP000622552">
    <property type="component" value="Unassembled WGS sequence"/>
</dbReference>
<keyword evidence="3" id="KW-0378">Hydrolase</keyword>
<accession>A0A8J7GB05</accession>